<dbReference type="Gene3D" id="3.40.50.1950">
    <property type="entry name" value="Flavin prenyltransferase-like"/>
    <property type="match status" value="1"/>
</dbReference>
<feature type="binding site" evidence="3">
    <location>
        <position position="347"/>
    </location>
    <ligand>
        <name>CTP</name>
        <dbReference type="ChEBI" id="CHEBI:37563"/>
    </ligand>
</feature>
<feature type="domain" description="DNA/pantothenate metabolism flavoprotein C-terminal" evidence="6">
    <location>
        <begin position="192"/>
        <end position="401"/>
    </location>
</feature>
<comment type="catalytic activity">
    <reaction evidence="3 4">
        <text>(R)-4'-phosphopantothenate + L-cysteine + CTP = N-[(R)-4-phosphopantothenoyl]-L-cysteine + CMP + diphosphate + H(+)</text>
        <dbReference type="Rhea" id="RHEA:19397"/>
        <dbReference type="ChEBI" id="CHEBI:10986"/>
        <dbReference type="ChEBI" id="CHEBI:15378"/>
        <dbReference type="ChEBI" id="CHEBI:33019"/>
        <dbReference type="ChEBI" id="CHEBI:35235"/>
        <dbReference type="ChEBI" id="CHEBI:37563"/>
        <dbReference type="ChEBI" id="CHEBI:59458"/>
        <dbReference type="ChEBI" id="CHEBI:60377"/>
        <dbReference type="EC" id="6.3.2.5"/>
    </reaction>
</comment>
<comment type="catalytic activity">
    <reaction evidence="3 4">
        <text>N-[(R)-4-phosphopantothenoyl]-L-cysteine + H(+) = (R)-4'-phosphopantetheine + CO2</text>
        <dbReference type="Rhea" id="RHEA:16793"/>
        <dbReference type="ChEBI" id="CHEBI:15378"/>
        <dbReference type="ChEBI" id="CHEBI:16526"/>
        <dbReference type="ChEBI" id="CHEBI:59458"/>
        <dbReference type="ChEBI" id="CHEBI:61723"/>
        <dbReference type="EC" id="4.1.1.36"/>
    </reaction>
</comment>
<dbReference type="InterPro" id="IPR035929">
    <property type="entry name" value="CoaB-like_sf"/>
</dbReference>
<dbReference type="AlphaFoldDB" id="A0A173Z680"/>
<evidence type="ECO:0000256" key="2">
    <source>
        <dbReference type="ARBA" id="ARBA00023239"/>
    </source>
</evidence>
<feature type="domain" description="Flavoprotein" evidence="5">
    <location>
        <begin position="12"/>
        <end position="183"/>
    </location>
</feature>
<dbReference type="EC" id="4.1.1.36" evidence="3"/>
<comment type="function">
    <text evidence="3">Catalyzes two sequential steps in the biosynthesis of coenzyme A. In the first step cysteine is conjugated to 4'-phosphopantothenate to form 4-phosphopantothenoylcysteine. In the second step the latter compound is decarboxylated to form 4'-phosphopantotheine.</text>
</comment>
<reference evidence="7 8" key="1">
    <citation type="submission" date="2015-09" db="EMBL/GenBank/DDBJ databases">
        <authorList>
            <consortium name="Pathogen Informatics"/>
        </authorList>
    </citation>
    <scope>NUCLEOTIDE SEQUENCE [LARGE SCALE GENOMIC DNA]</scope>
    <source>
        <strain evidence="7 8">2789STDY5608828</strain>
    </source>
</reference>
<evidence type="ECO:0000256" key="3">
    <source>
        <dbReference type="HAMAP-Rule" id="MF_02225"/>
    </source>
</evidence>
<keyword evidence="2 3" id="KW-0456">Lyase</keyword>
<feature type="active site" description="Proton donor" evidence="3">
    <location>
        <position position="164"/>
    </location>
</feature>
<dbReference type="Gene3D" id="3.40.50.10300">
    <property type="entry name" value="CoaB-like"/>
    <property type="match status" value="1"/>
</dbReference>
<keyword evidence="8" id="KW-1185">Reference proteome</keyword>
<dbReference type="EC" id="6.3.2.5" evidence="3"/>
<evidence type="ECO:0000259" key="6">
    <source>
        <dbReference type="Pfam" id="PF04127"/>
    </source>
</evidence>
<comment type="pathway">
    <text evidence="3 4">Cofactor biosynthesis; coenzyme A biosynthesis; CoA from (R)-pantothenate: step 3/5.</text>
</comment>
<keyword evidence="3 4" id="KW-0285">Flavoprotein</keyword>
<evidence type="ECO:0000256" key="4">
    <source>
        <dbReference type="RuleBase" id="RU364078"/>
    </source>
</evidence>
<feature type="binding site" evidence="3">
    <location>
        <position position="295"/>
    </location>
    <ligand>
        <name>CTP</name>
        <dbReference type="ChEBI" id="CHEBI:37563"/>
    </ligand>
</feature>
<keyword evidence="3 4" id="KW-0436">Ligase</keyword>
<dbReference type="Pfam" id="PF04127">
    <property type="entry name" value="DFP"/>
    <property type="match status" value="1"/>
</dbReference>
<dbReference type="HAMAP" id="MF_02225">
    <property type="entry name" value="CoaBC"/>
    <property type="match status" value="1"/>
</dbReference>
<dbReference type="GO" id="GO:0004632">
    <property type="term" value="F:phosphopantothenate--cysteine ligase activity"/>
    <property type="evidence" value="ECO:0007669"/>
    <property type="project" value="UniProtKB-UniRule"/>
</dbReference>
<keyword evidence="3 4" id="KW-0288">FMN</keyword>
<dbReference type="InterPro" id="IPR036551">
    <property type="entry name" value="Flavin_trans-like"/>
</dbReference>
<comment type="cofactor">
    <cofactor evidence="3">
        <name>FMN</name>
        <dbReference type="ChEBI" id="CHEBI:58210"/>
    </cofactor>
    <text evidence="3">Binds 1 FMN per subunit.</text>
</comment>
<keyword evidence="3" id="KW-0511">Multifunctional enzyme</keyword>
<accession>A0A173Z680</accession>
<dbReference type="GO" id="GO:0010181">
    <property type="term" value="F:FMN binding"/>
    <property type="evidence" value="ECO:0007669"/>
    <property type="project" value="UniProtKB-UniRule"/>
</dbReference>
<dbReference type="InterPro" id="IPR005252">
    <property type="entry name" value="CoaBC"/>
</dbReference>
<dbReference type="STRING" id="187979.ERS852385_01144"/>
<dbReference type="PANTHER" id="PTHR14359:SF6">
    <property type="entry name" value="PHOSPHOPANTOTHENOYLCYSTEINE DECARBOXYLASE"/>
    <property type="match status" value="1"/>
</dbReference>
<feature type="binding site" evidence="3">
    <location>
        <position position="343"/>
    </location>
    <ligand>
        <name>CTP</name>
        <dbReference type="ChEBI" id="CHEBI:37563"/>
    </ligand>
</feature>
<sequence length="409" mass="43954">MEQENAGALSGKKIVLGVTGGIAAYKAVEIASRLKKAGAEVHVIMTRGAENFVTELTFREISGQPVTTDMWAKVPHYHVEHIALARLADAVLIAPATANVLAKAAAGIADDMLTTTLLATKAPVFAVPAMNTNMYENPVTQRNLRDLAARGYHIIEPASGMLACGVRGKGRLPEPAAIVEELAAFFAKGKELAGKKVLVTAGGTIEPLDPVRYLGNRSTGRMGYAIAQQAKGRGAEVVLISGPSALPVPDGVRIVRVETARQMRDAVLREFPTADIVIKAAAVADYRPKIVAADKIKKQDGEFTLVLERNPDILYELGQKKAHQILVGFAAETQHVEDYAKAKLAKKNLDFIVANDVSEKDAGFGTETNRVKIFARDGRMWDYPLMSKSAIGGIILDHVQEQLKDDTVG</sequence>
<dbReference type="GO" id="GO:0046872">
    <property type="term" value="F:metal ion binding"/>
    <property type="evidence" value="ECO:0007669"/>
    <property type="project" value="UniProtKB-KW"/>
</dbReference>
<feature type="binding site" evidence="3">
    <location>
        <position position="329"/>
    </location>
    <ligand>
        <name>CTP</name>
        <dbReference type="ChEBI" id="CHEBI:37563"/>
    </ligand>
</feature>
<dbReference type="SUPFAM" id="SSF102645">
    <property type="entry name" value="CoaB-like"/>
    <property type="match status" value="1"/>
</dbReference>
<comment type="caution">
    <text evidence="3">Lacks conserved residue(s) required for the propagation of feature annotation.</text>
</comment>
<protein>
    <recommendedName>
        <fullName evidence="3">Coenzyme A biosynthesis bifunctional protein CoaBC</fullName>
    </recommendedName>
    <alternativeName>
        <fullName evidence="3">DNA/pantothenate metabolism flavoprotein</fullName>
    </alternativeName>
    <alternativeName>
        <fullName evidence="3">Phosphopantothenoylcysteine synthetase/decarboxylase</fullName>
        <shortName evidence="3">PPCS-PPCDC</shortName>
    </alternativeName>
    <domain>
        <recommendedName>
            <fullName evidence="3">Phosphopantothenoylcysteine decarboxylase</fullName>
            <shortName evidence="3">PPC decarboxylase</shortName>
            <shortName evidence="3">PPC-DC</shortName>
            <ecNumber evidence="3">4.1.1.36</ecNumber>
        </recommendedName>
        <alternativeName>
            <fullName evidence="3">CoaC</fullName>
        </alternativeName>
    </domain>
    <domain>
        <recommendedName>
            <fullName evidence="3">Phosphopantothenate--cysteine ligase</fullName>
            <ecNumber evidence="3">6.3.2.5</ecNumber>
        </recommendedName>
        <alternativeName>
            <fullName evidence="3">CoaB</fullName>
        </alternativeName>
        <alternativeName>
            <fullName evidence="3">Phosphopantothenoylcysteine synthetase</fullName>
            <shortName evidence="3">PPC synthetase</shortName>
            <shortName evidence="3">PPC-S</shortName>
        </alternativeName>
    </domain>
</protein>
<dbReference type="GO" id="GO:0015937">
    <property type="term" value="P:coenzyme A biosynthetic process"/>
    <property type="evidence" value="ECO:0007669"/>
    <property type="project" value="UniProtKB-UniRule"/>
</dbReference>
<comment type="similarity">
    <text evidence="3 4">In the C-terminal section; belongs to the PPC synthetase family.</text>
</comment>
<dbReference type="eggNOG" id="COG0452">
    <property type="taxonomic scope" value="Bacteria"/>
</dbReference>
<keyword evidence="1 3" id="KW-0210">Decarboxylase</keyword>
<evidence type="ECO:0000313" key="7">
    <source>
        <dbReference type="EMBL" id="CUN70698.1"/>
    </source>
</evidence>
<dbReference type="PANTHER" id="PTHR14359">
    <property type="entry name" value="HOMO-OLIGOMERIC FLAVIN CONTAINING CYS DECARBOXYLASE FAMILY"/>
    <property type="match status" value="1"/>
</dbReference>
<name>A0A173Z680_9FIRM</name>
<feature type="region of interest" description="Phosphopantothenate--cysteine ligase" evidence="3">
    <location>
        <begin position="197"/>
        <end position="409"/>
    </location>
</feature>
<organism evidence="7 8">
    <name type="scientific">Mitsuokella jalaludinii</name>
    <dbReference type="NCBI Taxonomy" id="187979"/>
    <lineage>
        <taxon>Bacteria</taxon>
        <taxon>Bacillati</taxon>
        <taxon>Bacillota</taxon>
        <taxon>Negativicutes</taxon>
        <taxon>Selenomonadales</taxon>
        <taxon>Selenomonadaceae</taxon>
        <taxon>Mitsuokella</taxon>
    </lineage>
</organism>
<proteinExistence type="inferred from homology"/>
<feature type="binding site" evidence="3">
    <location>
        <position position="285"/>
    </location>
    <ligand>
        <name>CTP</name>
        <dbReference type="ChEBI" id="CHEBI:37563"/>
    </ligand>
</feature>
<dbReference type="GO" id="GO:0071513">
    <property type="term" value="C:phosphopantothenoylcysteine decarboxylase complex"/>
    <property type="evidence" value="ECO:0007669"/>
    <property type="project" value="TreeGrafter"/>
</dbReference>
<comment type="function">
    <text evidence="4">Catalyzes two steps in the biosynthesis of coenzyme A. In the first step cysteine is conjugated to 4'-phosphopantothenate to form 4-phosphopantothenoylcysteine, in the latter compound is decarboxylated to form 4'-phosphopantotheine.</text>
</comment>
<dbReference type="GO" id="GO:0004633">
    <property type="term" value="F:phosphopantothenoylcysteine decarboxylase activity"/>
    <property type="evidence" value="ECO:0007669"/>
    <property type="project" value="UniProtKB-UniRule"/>
</dbReference>
<comment type="cofactor">
    <cofactor evidence="3">
        <name>Mg(2+)</name>
        <dbReference type="ChEBI" id="CHEBI:18420"/>
    </cofactor>
</comment>
<dbReference type="GO" id="GO:0015941">
    <property type="term" value="P:pantothenate catabolic process"/>
    <property type="evidence" value="ECO:0007669"/>
    <property type="project" value="InterPro"/>
</dbReference>
<dbReference type="EMBL" id="CYYU01000006">
    <property type="protein sequence ID" value="CUN70698.1"/>
    <property type="molecule type" value="Genomic_DNA"/>
</dbReference>
<dbReference type="UniPathway" id="UPA00241">
    <property type="reaction ID" value="UER00353"/>
</dbReference>
<keyword evidence="3" id="KW-0460">Magnesium</keyword>
<feature type="binding site" evidence="3">
    <location>
        <begin position="311"/>
        <end position="314"/>
    </location>
    <ligand>
        <name>CTP</name>
        <dbReference type="ChEBI" id="CHEBI:37563"/>
    </ligand>
</feature>
<evidence type="ECO:0000256" key="1">
    <source>
        <dbReference type="ARBA" id="ARBA00022793"/>
    </source>
</evidence>
<dbReference type="InterPro" id="IPR003382">
    <property type="entry name" value="Flavoprotein"/>
</dbReference>
<feature type="region of interest" description="Phosphopantothenoylcysteine decarboxylase" evidence="3">
    <location>
        <begin position="1"/>
        <end position="196"/>
    </location>
</feature>
<dbReference type="Proteomes" id="UP000095546">
    <property type="component" value="Unassembled WGS sequence"/>
</dbReference>
<dbReference type="InterPro" id="IPR007085">
    <property type="entry name" value="DNA/pantothenate-metab_flavo_C"/>
</dbReference>
<gene>
    <name evidence="3 7" type="primary">coaBC</name>
    <name evidence="7" type="ORF">ERS852385_01144</name>
</gene>
<keyword evidence="3" id="KW-0479">Metal-binding</keyword>
<comment type="similarity">
    <text evidence="3 4">In the N-terminal section; belongs to the HFCD (homo-oligomeric flavin containing Cys decarboxylase) superfamily.</text>
</comment>
<dbReference type="SUPFAM" id="SSF52507">
    <property type="entry name" value="Homo-oligomeric flavin-containing Cys decarboxylases, HFCD"/>
    <property type="match status" value="1"/>
</dbReference>
<dbReference type="Pfam" id="PF02441">
    <property type="entry name" value="Flavoprotein"/>
    <property type="match status" value="1"/>
</dbReference>
<dbReference type="NCBIfam" id="TIGR00521">
    <property type="entry name" value="coaBC_dfp"/>
    <property type="match status" value="1"/>
</dbReference>
<evidence type="ECO:0000313" key="8">
    <source>
        <dbReference type="Proteomes" id="UP000095546"/>
    </source>
</evidence>
<evidence type="ECO:0000259" key="5">
    <source>
        <dbReference type="Pfam" id="PF02441"/>
    </source>
</evidence>
<comment type="pathway">
    <text evidence="3 4">Cofactor biosynthesis; coenzyme A biosynthesis; CoA from (R)-pantothenate: step 2/5.</text>
</comment>